<evidence type="ECO:0000313" key="3">
    <source>
        <dbReference type="Proteomes" id="UP001194580"/>
    </source>
</evidence>
<organism evidence="2 3">
    <name type="scientific">Linnemannia exigua</name>
    <dbReference type="NCBI Taxonomy" id="604196"/>
    <lineage>
        <taxon>Eukaryota</taxon>
        <taxon>Fungi</taxon>
        <taxon>Fungi incertae sedis</taxon>
        <taxon>Mucoromycota</taxon>
        <taxon>Mortierellomycotina</taxon>
        <taxon>Mortierellomycetes</taxon>
        <taxon>Mortierellales</taxon>
        <taxon>Mortierellaceae</taxon>
        <taxon>Linnemannia</taxon>
    </lineage>
</organism>
<keyword evidence="3" id="KW-1185">Reference proteome</keyword>
<sequence>MPPKRASRTKASSKDTDSSQDVVMEGQAPATAIESAAEEDSNQIAINAEGDIKAIVKRSVKRTRELFAEDQENLYSTPAEDQLSQRVMLQSKIHDEYKDVQ</sequence>
<dbReference type="Proteomes" id="UP001194580">
    <property type="component" value="Unassembled WGS sequence"/>
</dbReference>
<proteinExistence type="predicted"/>
<evidence type="ECO:0000256" key="1">
    <source>
        <dbReference type="SAM" id="MobiDB-lite"/>
    </source>
</evidence>
<dbReference type="EMBL" id="JAAAIL010004286">
    <property type="protein sequence ID" value="KAG0247983.1"/>
    <property type="molecule type" value="Genomic_DNA"/>
</dbReference>
<dbReference type="AlphaFoldDB" id="A0AAD4D021"/>
<protein>
    <submittedName>
        <fullName evidence="2">Uncharacterized protein</fullName>
    </submittedName>
</protein>
<reference evidence="2" key="1">
    <citation type="journal article" date="2020" name="Fungal Divers.">
        <title>Resolving the Mortierellaceae phylogeny through synthesis of multi-gene phylogenetics and phylogenomics.</title>
        <authorList>
            <person name="Vandepol N."/>
            <person name="Liber J."/>
            <person name="Desiro A."/>
            <person name="Na H."/>
            <person name="Kennedy M."/>
            <person name="Barry K."/>
            <person name="Grigoriev I.V."/>
            <person name="Miller A.N."/>
            <person name="O'Donnell K."/>
            <person name="Stajich J.E."/>
            <person name="Bonito G."/>
        </authorList>
    </citation>
    <scope>NUCLEOTIDE SEQUENCE</scope>
    <source>
        <strain evidence="2">NRRL 28262</strain>
    </source>
</reference>
<feature type="region of interest" description="Disordered" evidence="1">
    <location>
        <begin position="1"/>
        <end position="26"/>
    </location>
</feature>
<accession>A0AAD4D021</accession>
<feature type="non-terminal residue" evidence="2">
    <location>
        <position position="1"/>
    </location>
</feature>
<comment type="caution">
    <text evidence="2">The sequence shown here is derived from an EMBL/GenBank/DDBJ whole genome shotgun (WGS) entry which is preliminary data.</text>
</comment>
<gene>
    <name evidence="2" type="ORF">BGZ95_008274</name>
</gene>
<evidence type="ECO:0000313" key="2">
    <source>
        <dbReference type="EMBL" id="KAG0247983.1"/>
    </source>
</evidence>
<name>A0AAD4D021_9FUNG</name>